<dbReference type="OMA" id="LCESHIT"/>
<dbReference type="OrthoDB" id="308383at2759"/>
<dbReference type="InterPro" id="IPR001214">
    <property type="entry name" value="SET_dom"/>
</dbReference>
<organism evidence="3 4">
    <name type="scientific">Diacronema lutheri</name>
    <name type="common">Unicellular marine alga</name>
    <name type="synonym">Monochrysis lutheri</name>
    <dbReference type="NCBI Taxonomy" id="2081491"/>
    <lineage>
        <taxon>Eukaryota</taxon>
        <taxon>Haptista</taxon>
        <taxon>Haptophyta</taxon>
        <taxon>Pavlovophyceae</taxon>
        <taxon>Pavlovales</taxon>
        <taxon>Pavlovaceae</taxon>
        <taxon>Diacronema</taxon>
    </lineage>
</organism>
<dbReference type="Proteomes" id="UP000751190">
    <property type="component" value="Unassembled WGS sequence"/>
</dbReference>
<evidence type="ECO:0000256" key="1">
    <source>
        <dbReference type="SAM" id="SignalP"/>
    </source>
</evidence>
<dbReference type="Gene3D" id="2.170.270.10">
    <property type="entry name" value="SET domain"/>
    <property type="match status" value="1"/>
</dbReference>
<dbReference type="Pfam" id="PF00856">
    <property type="entry name" value="SET"/>
    <property type="match status" value="1"/>
</dbReference>
<feature type="signal peptide" evidence="1">
    <location>
        <begin position="1"/>
        <end position="18"/>
    </location>
</feature>
<protein>
    <recommendedName>
        <fullName evidence="2">SET domain-containing protein</fullName>
    </recommendedName>
</protein>
<keyword evidence="4" id="KW-1185">Reference proteome</keyword>
<keyword evidence="1" id="KW-0732">Signal</keyword>
<dbReference type="SUPFAM" id="SSF82199">
    <property type="entry name" value="SET domain"/>
    <property type="match status" value="1"/>
</dbReference>
<feature type="chain" id="PRO_5035278960" description="SET domain-containing protein" evidence="1">
    <location>
        <begin position="19"/>
        <end position="178"/>
    </location>
</feature>
<dbReference type="InterPro" id="IPR046341">
    <property type="entry name" value="SET_dom_sf"/>
</dbReference>
<reference evidence="3" key="1">
    <citation type="submission" date="2021-05" db="EMBL/GenBank/DDBJ databases">
        <title>The genome of the haptophyte Pavlova lutheri (Diacronema luteri, Pavlovales) - a model for lipid biosynthesis in eukaryotic algae.</title>
        <authorList>
            <person name="Hulatt C.J."/>
            <person name="Posewitz M.C."/>
        </authorList>
    </citation>
    <scope>NUCLEOTIDE SEQUENCE</scope>
    <source>
        <strain evidence="3">NIVA-4/92</strain>
    </source>
</reference>
<name>A0A8J5XYC0_DIALT</name>
<proteinExistence type="predicted"/>
<comment type="caution">
    <text evidence="3">The sequence shown here is derived from an EMBL/GenBank/DDBJ whole genome shotgun (WGS) entry which is preliminary data.</text>
</comment>
<evidence type="ECO:0000313" key="3">
    <source>
        <dbReference type="EMBL" id="KAG8470160.1"/>
    </source>
</evidence>
<dbReference type="AlphaFoldDB" id="A0A8J5XYC0"/>
<sequence>MRWTAISFGVLLAHGAFAAAIVDQSGAARAGVEIRVSPGKGLGAFTLRRLHLGDKLGEYDGEMLTDREWRVRVKGEGRPRPSDRLWLASRAQRGIPITGNYVLAFGPDRIVDAEDPAEANWCRYINHDSSPNLGLFREPKADGDGFFPCFFVISDSIAPGEELSFDYGPAAGAIIEGV</sequence>
<feature type="domain" description="SET" evidence="2">
    <location>
        <begin position="30"/>
        <end position="168"/>
    </location>
</feature>
<accession>A0A8J5XYC0</accession>
<dbReference type="SMART" id="SM00317">
    <property type="entry name" value="SET"/>
    <property type="match status" value="1"/>
</dbReference>
<dbReference type="EMBL" id="JAGTXO010000001">
    <property type="protein sequence ID" value="KAG8470160.1"/>
    <property type="molecule type" value="Genomic_DNA"/>
</dbReference>
<evidence type="ECO:0000313" key="4">
    <source>
        <dbReference type="Proteomes" id="UP000751190"/>
    </source>
</evidence>
<evidence type="ECO:0000259" key="2">
    <source>
        <dbReference type="PROSITE" id="PS50280"/>
    </source>
</evidence>
<gene>
    <name evidence="3" type="ORF">KFE25_008581</name>
</gene>
<dbReference type="PROSITE" id="PS50280">
    <property type="entry name" value="SET"/>
    <property type="match status" value="1"/>
</dbReference>